<evidence type="ECO:0000256" key="5">
    <source>
        <dbReference type="RuleBase" id="RU004019"/>
    </source>
</evidence>
<evidence type="ECO:0000256" key="4">
    <source>
        <dbReference type="ARBA" id="ARBA00023242"/>
    </source>
</evidence>
<dbReference type="PROSITE" id="PS00345">
    <property type="entry name" value="ETS_DOMAIN_1"/>
    <property type="match status" value="1"/>
</dbReference>
<sequence length="558" mass="62361">MFYSAESTIPDLQVLLQEDIDKFAPEVFSGSHQTQNIQQPQIKQSSSYLDPLLPSGSHTPLYVYCSEFSPLSPGGESGYITGYESPYSTGHPSPHSTCHSSPMMNQSSQEGSLDPVRYPSRTTPSIFDLDILSNTTNILENYETYTIPDNQSKSYHTLLPSYDSSYEKLPLSNCNKLPPSNCYTMPPSNCNNVPSYSKTSTNYDYRSSSDINNFHNTSFDTHNTMCDTEFRSNSPAHGYNSPMGCPSPYIEASYSPAPTPSITVKEENPKEDTTANKQSSNSSNQQQQKQQHACVPNDPRIWTASDIHNWVTWARKEFNLSPTLSADRLPNSGAELCAMTRSGIQQKVGKSSGGVLAQHLECLLGNRGLSLPKDEVLDLIEPESDQQDDSIEGDPYEILGPLAERLSTQGSGQIQLWQFLLELLTEPANASVIVWDGTLGEFKILDPDEVARKWGEKKSKTNMNYDKLSRALRYYYERNLMTKVHGKRYAYKFDFRQLEQLQQTQQSDSNSKPQPDLQFLNVALSSATVASSQPQFSNTTSLPPPPPYHYPSETSYIP</sequence>
<dbReference type="GO" id="GO:0030154">
    <property type="term" value="P:cell differentiation"/>
    <property type="evidence" value="ECO:0007669"/>
    <property type="project" value="TreeGrafter"/>
</dbReference>
<feature type="region of interest" description="Disordered" evidence="6">
    <location>
        <begin position="250"/>
        <end position="298"/>
    </location>
</feature>
<dbReference type="PANTHER" id="PTHR11849">
    <property type="entry name" value="ETS"/>
    <property type="match status" value="1"/>
</dbReference>
<dbReference type="InterPro" id="IPR036390">
    <property type="entry name" value="WH_DNA-bd_sf"/>
</dbReference>
<dbReference type="Pfam" id="PF00178">
    <property type="entry name" value="Ets"/>
    <property type="match status" value="1"/>
</dbReference>
<gene>
    <name evidence="9" type="ORF">MNOR_LOCUS39842</name>
</gene>
<dbReference type="SMART" id="SM00413">
    <property type="entry name" value="ETS"/>
    <property type="match status" value="1"/>
</dbReference>
<dbReference type="GO" id="GO:0005634">
    <property type="term" value="C:nucleus"/>
    <property type="evidence" value="ECO:0007669"/>
    <property type="project" value="UniProtKB-SubCell"/>
</dbReference>
<dbReference type="SUPFAM" id="SSF47769">
    <property type="entry name" value="SAM/Pointed domain"/>
    <property type="match status" value="1"/>
</dbReference>
<dbReference type="FunFam" id="1.10.10.10:FF:000039">
    <property type="entry name" value="Friend leukemia integration 1 transcription factor"/>
    <property type="match status" value="1"/>
</dbReference>
<dbReference type="PROSITE" id="PS50061">
    <property type="entry name" value="ETS_DOMAIN_3"/>
    <property type="match status" value="1"/>
</dbReference>
<evidence type="ECO:0000259" key="7">
    <source>
        <dbReference type="PROSITE" id="PS50061"/>
    </source>
</evidence>
<evidence type="ECO:0000256" key="2">
    <source>
        <dbReference type="ARBA" id="ARBA00005562"/>
    </source>
</evidence>
<feature type="non-terminal residue" evidence="9">
    <location>
        <position position="558"/>
    </location>
</feature>
<dbReference type="InterPro" id="IPR046328">
    <property type="entry name" value="ETS_fam"/>
</dbReference>
<dbReference type="InterPro" id="IPR003118">
    <property type="entry name" value="Pointed_dom"/>
</dbReference>
<dbReference type="Proteomes" id="UP001497623">
    <property type="component" value="Unassembled WGS sequence"/>
</dbReference>
<feature type="compositionally biased region" description="Basic and acidic residues" evidence="6">
    <location>
        <begin position="264"/>
        <end position="274"/>
    </location>
</feature>
<dbReference type="PANTHER" id="PTHR11849:SF304">
    <property type="entry name" value="DNA-BINDING PROTEIN D-ETS-3"/>
    <property type="match status" value="1"/>
</dbReference>
<evidence type="ECO:0000313" key="10">
    <source>
        <dbReference type="Proteomes" id="UP001497623"/>
    </source>
</evidence>
<dbReference type="PROSITE" id="PS51433">
    <property type="entry name" value="PNT"/>
    <property type="match status" value="1"/>
</dbReference>
<keyword evidence="10" id="KW-1185">Reference proteome</keyword>
<dbReference type="GO" id="GO:0043565">
    <property type="term" value="F:sequence-specific DNA binding"/>
    <property type="evidence" value="ECO:0007669"/>
    <property type="project" value="InterPro"/>
</dbReference>
<comment type="similarity">
    <text evidence="2 5">Belongs to the ETS family.</text>
</comment>
<protein>
    <submittedName>
        <fullName evidence="9">Uncharacterized protein</fullName>
    </submittedName>
</protein>
<dbReference type="Gene3D" id="1.10.10.10">
    <property type="entry name" value="Winged helix-like DNA-binding domain superfamily/Winged helix DNA-binding domain"/>
    <property type="match status" value="1"/>
</dbReference>
<proteinExistence type="inferred from homology"/>
<keyword evidence="4 5" id="KW-0539">Nucleus</keyword>
<dbReference type="GO" id="GO:0000981">
    <property type="term" value="F:DNA-binding transcription factor activity, RNA polymerase II-specific"/>
    <property type="evidence" value="ECO:0007669"/>
    <property type="project" value="TreeGrafter"/>
</dbReference>
<feature type="compositionally biased region" description="Low complexity" evidence="6">
    <location>
        <begin position="88"/>
        <end position="102"/>
    </location>
</feature>
<dbReference type="Gene3D" id="1.10.150.50">
    <property type="entry name" value="Transcription Factor, Ets-1"/>
    <property type="match status" value="1"/>
</dbReference>
<dbReference type="PRINTS" id="PR00454">
    <property type="entry name" value="ETSDOMAIN"/>
</dbReference>
<evidence type="ECO:0000256" key="1">
    <source>
        <dbReference type="ARBA" id="ARBA00004123"/>
    </source>
</evidence>
<dbReference type="SMART" id="SM00251">
    <property type="entry name" value="SAM_PNT"/>
    <property type="match status" value="1"/>
</dbReference>
<evidence type="ECO:0000313" key="9">
    <source>
        <dbReference type="EMBL" id="CAL4231967.1"/>
    </source>
</evidence>
<organism evidence="9 10">
    <name type="scientific">Meganyctiphanes norvegica</name>
    <name type="common">Northern krill</name>
    <name type="synonym">Thysanopoda norvegica</name>
    <dbReference type="NCBI Taxonomy" id="48144"/>
    <lineage>
        <taxon>Eukaryota</taxon>
        <taxon>Metazoa</taxon>
        <taxon>Ecdysozoa</taxon>
        <taxon>Arthropoda</taxon>
        <taxon>Crustacea</taxon>
        <taxon>Multicrustacea</taxon>
        <taxon>Malacostraca</taxon>
        <taxon>Eumalacostraca</taxon>
        <taxon>Eucarida</taxon>
        <taxon>Euphausiacea</taxon>
        <taxon>Euphausiidae</taxon>
        <taxon>Meganyctiphanes</taxon>
    </lineage>
</organism>
<evidence type="ECO:0000256" key="6">
    <source>
        <dbReference type="SAM" id="MobiDB-lite"/>
    </source>
</evidence>
<feature type="domain" description="ETS" evidence="7">
    <location>
        <begin position="414"/>
        <end position="494"/>
    </location>
</feature>
<comment type="caution">
    <text evidence="9">The sequence shown here is derived from an EMBL/GenBank/DDBJ whole genome shotgun (WGS) entry which is preliminary data.</text>
</comment>
<dbReference type="CDD" id="cd08203">
    <property type="entry name" value="SAM_PNT"/>
    <property type="match status" value="1"/>
</dbReference>
<comment type="subcellular location">
    <subcellularLocation>
        <location evidence="1 5">Nucleus</location>
    </subcellularLocation>
</comment>
<accession>A0AAV2SPE1</accession>
<dbReference type="InterPro" id="IPR000418">
    <property type="entry name" value="Ets_dom"/>
</dbReference>
<dbReference type="SUPFAM" id="SSF46785">
    <property type="entry name" value="Winged helix' DNA-binding domain"/>
    <property type="match status" value="1"/>
</dbReference>
<name>A0AAV2SPE1_MEGNR</name>
<dbReference type="EMBL" id="CAXKWB010110133">
    <property type="protein sequence ID" value="CAL4231967.1"/>
    <property type="molecule type" value="Genomic_DNA"/>
</dbReference>
<dbReference type="Pfam" id="PF02198">
    <property type="entry name" value="SAM_PNT"/>
    <property type="match status" value="1"/>
</dbReference>
<keyword evidence="3 5" id="KW-0238">DNA-binding</keyword>
<dbReference type="AlphaFoldDB" id="A0AAV2SPE1"/>
<reference evidence="9 10" key="1">
    <citation type="submission" date="2024-05" db="EMBL/GenBank/DDBJ databases">
        <authorList>
            <person name="Wallberg A."/>
        </authorList>
    </citation>
    <scope>NUCLEOTIDE SEQUENCE [LARGE SCALE GENOMIC DNA]</scope>
</reference>
<feature type="region of interest" description="Disordered" evidence="6">
    <location>
        <begin position="87"/>
        <end position="114"/>
    </location>
</feature>
<feature type="compositionally biased region" description="Low complexity" evidence="6">
    <location>
        <begin position="276"/>
        <end position="291"/>
    </location>
</feature>
<dbReference type="InterPro" id="IPR036388">
    <property type="entry name" value="WH-like_DNA-bd_sf"/>
</dbReference>
<feature type="domain" description="PNT" evidence="8">
    <location>
        <begin position="281"/>
        <end position="367"/>
    </location>
</feature>
<evidence type="ECO:0000259" key="8">
    <source>
        <dbReference type="PROSITE" id="PS51433"/>
    </source>
</evidence>
<dbReference type="PROSITE" id="PS00346">
    <property type="entry name" value="ETS_DOMAIN_2"/>
    <property type="match status" value="1"/>
</dbReference>
<dbReference type="InterPro" id="IPR013761">
    <property type="entry name" value="SAM/pointed_sf"/>
</dbReference>
<evidence type="ECO:0000256" key="3">
    <source>
        <dbReference type="ARBA" id="ARBA00023125"/>
    </source>
</evidence>
<feature type="region of interest" description="Disordered" evidence="6">
    <location>
        <begin position="531"/>
        <end position="558"/>
    </location>
</feature>